<dbReference type="AlphaFoldDB" id="A0A0D9WFR2"/>
<dbReference type="GO" id="GO:0005634">
    <property type="term" value="C:nucleus"/>
    <property type="evidence" value="ECO:0007669"/>
    <property type="project" value="UniProtKB-SubCell"/>
</dbReference>
<dbReference type="Pfam" id="PF15699">
    <property type="entry name" value="NPR1_interact"/>
    <property type="match status" value="1"/>
</dbReference>
<dbReference type="EnsemblPlants" id="LPERR05G10950.1">
    <property type="protein sequence ID" value="LPERR05G10950.1"/>
    <property type="gene ID" value="LPERR05G10950"/>
</dbReference>
<dbReference type="InterPro" id="IPR031425">
    <property type="entry name" value="NPR1/NH1-interacting"/>
</dbReference>
<dbReference type="HOGENOM" id="CLU_1386171_0_0_1"/>
<evidence type="ECO:0000256" key="3">
    <source>
        <dbReference type="ARBA" id="ARBA00023242"/>
    </source>
</evidence>
<evidence type="ECO:0000313" key="5">
    <source>
        <dbReference type="EnsemblPlants" id="LPERR05G10950.1"/>
    </source>
</evidence>
<reference evidence="6" key="2">
    <citation type="submission" date="2013-12" db="EMBL/GenBank/DDBJ databases">
        <authorList>
            <person name="Yu Y."/>
            <person name="Lee S."/>
            <person name="de Baynast K."/>
            <person name="Wissotski M."/>
            <person name="Liu L."/>
            <person name="Talag J."/>
            <person name="Goicoechea J."/>
            <person name="Angelova A."/>
            <person name="Jetty R."/>
            <person name="Kudrna D."/>
            <person name="Golser W."/>
            <person name="Rivera L."/>
            <person name="Zhang J."/>
            <person name="Wing R."/>
        </authorList>
    </citation>
    <scope>NUCLEOTIDE SEQUENCE</scope>
</reference>
<accession>A0A0D9WFR2</accession>
<comment type="similarity">
    <text evidence="2">Belongs to the NPR1-interactor family.</text>
</comment>
<protein>
    <submittedName>
        <fullName evidence="5">Uncharacterized protein</fullName>
    </submittedName>
</protein>
<keyword evidence="6" id="KW-1185">Reference proteome</keyword>
<comment type="subcellular location">
    <subcellularLocation>
        <location evidence="1">Nucleus</location>
    </subcellularLocation>
</comment>
<dbReference type="eggNOG" id="ENOG502R3S8">
    <property type="taxonomic scope" value="Eukaryota"/>
</dbReference>
<keyword evidence="3" id="KW-0539">Nucleus</keyword>
<feature type="compositionally biased region" description="Gly residues" evidence="4">
    <location>
        <begin position="94"/>
        <end position="110"/>
    </location>
</feature>
<evidence type="ECO:0000256" key="1">
    <source>
        <dbReference type="ARBA" id="ARBA00004123"/>
    </source>
</evidence>
<evidence type="ECO:0000256" key="4">
    <source>
        <dbReference type="SAM" id="MobiDB-lite"/>
    </source>
</evidence>
<feature type="region of interest" description="Disordered" evidence="4">
    <location>
        <begin position="91"/>
        <end position="179"/>
    </location>
</feature>
<evidence type="ECO:0000313" key="6">
    <source>
        <dbReference type="Proteomes" id="UP000032180"/>
    </source>
</evidence>
<dbReference type="Proteomes" id="UP000032180">
    <property type="component" value="Chromosome 5"/>
</dbReference>
<feature type="compositionally biased region" description="Low complexity" evidence="4">
    <location>
        <begin position="134"/>
        <end position="150"/>
    </location>
</feature>
<evidence type="ECO:0000256" key="2">
    <source>
        <dbReference type="ARBA" id="ARBA00009937"/>
    </source>
</evidence>
<feature type="compositionally biased region" description="Acidic residues" evidence="4">
    <location>
        <begin position="65"/>
        <end position="74"/>
    </location>
</feature>
<reference evidence="5 6" key="1">
    <citation type="submission" date="2012-08" db="EMBL/GenBank/DDBJ databases">
        <title>Oryza genome evolution.</title>
        <authorList>
            <person name="Wing R.A."/>
        </authorList>
    </citation>
    <scope>NUCLEOTIDE SEQUENCE</scope>
</reference>
<dbReference type="GO" id="GO:0010112">
    <property type="term" value="P:regulation of systemic acquired resistance"/>
    <property type="evidence" value="ECO:0007669"/>
    <property type="project" value="InterPro"/>
</dbReference>
<feature type="region of interest" description="Disordered" evidence="4">
    <location>
        <begin position="1"/>
        <end position="75"/>
    </location>
</feature>
<dbReference type="PANTHER" id="PTHR33669">
    <property type="entry name" value="PROTEIN NEGATIVE REGULATOR OF RESISTANCE"/>
    <property type="match status" value="1"/>
</dbReference>
<reference evidence="5" key="3">
    <citation type="submission" date="2015-04" db="UniProtKB">
        <authorList>
            <consortium name="EnsemblPlants"/>
        </authorList>
    </citation>
    <scope>IDENTIFICATION</scope>
</reference>
<dbReference type="Gramene" id="LPERR05G10950.1">
    <property type="protein sequence ID" value="LPERR05G10950.1"/>
    <property type="gene ID" value="LPERR05G10950"/>
</dbReference>
<sequence length="179" mass="18334">MDGDKAAAGGGDKTAPRDAAAPSSPARATSTAEGEKRSAPPLTGDEVDGAGNLITAANVDGGGGGEEEEDDEQDAVERFYALIANVRGMRGLYRSGGGGGGDGADSGNDGGGERKRARRANEPWRPVFRMEDFAAASSGDGAAGVSPSPARHVDDDVELRRRRRVGGASFSPPRQEPRP</sequence>
<feature type="compositionally biased region" description="Low complexity" evidence="4">
    <location>
        <begin position="17"/>
        <end position="32"/>
    </location>
</feature>
<name>A0A0D9WFR2_9ORYZ</name>
<feature type="compositionally biased region" description="Basic and acidic residues" evidence="4">
    <location>
        <begin position="111"/>
        <end position="132"/>
    </location>
</feature>
<proteinExistence type="inferred from homology"/>
<dbReference type="PANTHER" id="PTHR33669:SF4">
    <property type="entry name" value="NRR REPRESSOR HOMOLOG 2"/>
    <property type="match status" value="1"/>
</dbReference>
<organism evidence="5 6">
    <name type="scientific">Leersia perrieri</name>
    <dbReference type="NCBI Taxonomy" id="77586"/>
    <lineage>
        <taxon>Eukaryota</taxon>
        <taxon>Viridiplantae</taxon>
        <taxon>Streptophyta</taxon>
        <taxon>Embryophyta</taxon>
        <taxon>Tracheophyta</taxon>
        <taxon>Spermatophyta</taxon>
        <taxon>Magnoliopsida</taxon>
        <taxon>Liliopsida</taxon>
        <taxon>Poales</taxon>
        <taxon>Poaceae</taxon>
        <taxon>BOP clade</taxon>
        <taxon>Oryzoideae</taxon>
        <taxon>Oryzeae</taxon>
        <taxon>Oryzinae</taxon>
        <taxon>Leersia</taxon>
    </lineage>
</organism>